<dbReference type="Pfam" id="PF00535">
    <property type="entry name" value="Glycos_transf_2"/>
    <property type="match status" value="1"/>
</dbReference>
<dbReference type="SUPFAM" id="SSF53448">
    <property type="entry name" value="Nucleotide-diphospho-sugar transferases"/>
    <property type="match status" value="1"/>
</dbReference>
<keyword evidence="6" id="KW-1185">Reference proteome</keyword>
<accession>A0A0U5JB43</accession>
<evidence type="ECO:0000256" key="2">
    <source>
        <dbReference type="ARBA" id="ARBA00022803"/>
    </source>
</evidence>
<dbReference type="STRING" id="389348.PNK_0370"/>
<keyword evidence="1" id="KW-0677">Repeat</keyword>
<evidence type="ECO:0000259" key="4">
    <source>
        <dbReference type="Pfam" id="PF00535"/>
    </source>
</evidence>
<dbReference type="InParanoid" id="A0A0U5JB43"/>
<reference evidence="6" key="1">
    <citation type="submission" date="2015-09" db="EMBL/GenBank/DDBJ databases">
        <authorList>
            <person name="Bertelli C."/>
        </authorList>
    </citation>
    <scope>NUCLEOTIDE SEQUENCE [LARGE SCALE GENOMIC DNA]</scope>
    <source>
        <strain evidence="6">KNic</strain>
    </source>
</reference>
<dbReference type="Proteomes" id="UP000069902">
    <property type="component" value="Chromosome cPNK"/>
</dbReference>
<dbReference type="Gene3D" id="1.25.40.10">
    <property type="entry name" value="Tetratricopeptide repeat domain"/>
    <property type="match status" value="1"/>
</dbReference>
<dbReference type="SUPFAM" id="SSF48452">
    <property type="entry name" value="TPR-like"/>
    <property type="match status" value="1"/>
</dbReference>
<evidence type="ECO:0000313" key="6">
    <source>
        <dbReference type="Proteomes" id="UP000069902"/>
    </source>
</evidence>
<dbReference type="AlphaFoldDB" id="A0A0U5JB43"/>
<dbReference type="Gene3D" id="3.90.550.10">
    <property type="entry name" value="Spore Coat Polysaccharide Biosynthesis Protein SpsA, Chain A"/>
    <property type="match status" value="1"/>
</dbReference>
<dbReference type="KEGG" id="pnl:PNK_0370"/>
<dbReference type="EMBL" id="LN879502">
    <property type="protein sequence ID" value="CUI16004.1"/>
    <property type="molecule type" value="Genomic_DNA"/>
</dbReference>
<keyword evidence="2 3" id="KW-0802">TPR repeat</keyword>
<organism evidence="5 6">
    <name type="scientific">Candidatus Protochlamydia naegleriophila</name>
    <dbReference type="NCBI Taxonomy" id="389348"/>
    <lineage>
        <taxon>Bacteria</taxon>
        <taxon>Pseudomonadati</taxon>
        <taxon>Chlamydiota</taxon>
        <taxon>Chlamydiia</taxon>
        <taxon>Parachlamydiales</taxon>
        <taxon>Parachlamydiaceae</taxon>
        <taxon>Candidatus Protochlamydia</taxon>
    </lineage>
</organism>
<proteinExistence type="predicted"/>
<dbReference type="PATRIC" id="fig|389348.3.peg.416"/>
<dbReference type="InterPro" id="IPR019734">
    <property type="entry name" value="TPR_rpt"/>
</dbReference>
<dbReference type="InterPro" id="IPR029044">
    <property type="entry name" value="Nucleotide-diphossugar_trans"/>
</dbReference>
<feature type="domain" description="Glycosyltransferase 2-like" evidence="4">
    <location>
        <begin position="10"/>
        <end position="132"/>
    </location>
</feature>
<dbReference type="CDD" id="cd00761">
    <property type="entry name" value="Glyco_tranf_GTA_type"/>
    <property type="match status" value="1"/>
</dbReference>
<dbReference type="InterPro" id="IPR001173">
    <property type="entry name" value="Glyco_trans_2-like"/>
</dbReference>
<dbReference type="PANTHER" id="PTHR22916:SF3">
    <property type="entry name" value="UDP-GLCNAC:BETAGAL BETA-1,3-N-ACETYLGLUCOSAMINYLTRANSFERASE-LIKE PROTEIN 1"/>
    <property type="match status" value="1"/>
</dbReference>
<protein>
    <submittedName>
        <fullName evidence="5">Putative glycosyl transferase family 2 protein</fullName>
    </submittedName>
</protein>
<dbReference type="PROSITE" id="PS50005">
    <property type="entry name" value="TPR"/>
    <property type="match status" value="2"/>
</dbReference>
<dbReference type="Pfam" id="PF07719">
    <property type="entry name" value="TPR_2"/>
    <property type="match status" value="1"/>
</dbReference>
<evidence type="ECO:0000256" key="1">
    <source>
        <dbReference type="ARBA" id="ARBA00022737"/>
    </source>
</evidence>
<evidence type="ECO:0000256" key="3">
    <source>
        <dbReference type="PROSITE-ProRule" id="PRU00339"/>
    </source>
</evidence>
<gene>
    <name evidence="5" type="ORF">PNK_0370</name>
</gene>
<evidence type="ECO:0000313" key="5">
    <source>
        <dbReference type="EMBL" id="CUI16004.1"/>
    </source>
</evidence>
<dbReference type="SMART" id="SM00028">
    <property type="entry name" value="TPR"/>
    <property type="match status" value="2"/>
</dbReference>
<feature type="repeat" description="TPR" evidence="3">
    <location>
        <begin position="312"/>
        <end position="345"/>
    </location>
</feature>
<dbReference type="InterPro" id="IPR013105">
    <property type="entry name" value="TPR_2"/>
</dbReference>
<name>A0A0U5JB43_9BACT</name>
<dbReference type="InterPro" id="IPR011990">
    <property type="entry name" value="TPR-like_helical_dom_sf"/>
</dbReference>
<keyword evidence="5" id="KW-0808">Transferase</keyword>
<dbReference type="PANTHER" id="PTHR22916">
    <property type="entry name" value="GLYCOSYLTRANSFERASE"/>
    <property type="match status" value="1"/>
</dbReference>
<dbReference type="RefSeq" id="WP_059059933.1">
    <property type="nucleotide sequence ID" value="NZ_LN879502.1"/>
</dbReference>
<sequence>MTHPPSPLISVVIPLYNQAPFLQASLSSVQAQTYTHLEIILVNDGSTDETESICLSFTKQDPRIRYLAQPNQGPSAARNAGIAASKGSYICLLDGDDLMDPERIAKQLAAFESDPSIDIVYTALRLIDLEGNPIGEMHGEEIASENFLVQLLFRNVIPGPSTIMAKRMCLAENPYNEAFVHAEDYELMTRLAHLYRFKYLDLPLTSYRRHGQNLSNDLTAHRLAELRVINQYPPNHIESIVDKTSLRQEEKELLKGKILFNQGHFKEALSFFNSLSTSIALFYAGNCHFKLNNLAAAYQAYEQALALDDTNAACQNNLGTLLALQAKWDAAQIRFEKALELRPGYLDATDNLAHLKASSFPGRMTWRELRKDLVPYQNL</sequence>
<dbReference type="GO" id="GO:0016758">
    <property type="term" value="F:hexosyltransferase activity"/>
    <property type="evidence" value="ECO:0007669"/>
    <property type="project" value="UniProtKB-ARBA"/>
</dbReference>
<feature type="repeat" description="TPR" evidence="3">
    <location>
        <begin position="278"/>
        <end position="311"/>
    </location>
</feature>